<comment type="caution">
    <text evidence="2">The sequence shown here is derived from an EMBL/GenBank/DDBJ whole genome shotgun (WGS) entry which is preliminary data.</text>
</comment>
<evidence type="ECO:0000256" key="1">
    <source>
        <dbReference type="SAM" id="MobiDB-lite"/>
    </source>
</evidence>
<feature type="compositionally biased region" description="Basic residues" evidence="1">
    <location>
        <begin position="20"/>
        <end position="29"/>
    </location>
</feature>
<accession>A0AAV6YMW5</accession>
<dbReference type="EMBL" id="WNYA01041674">
    <property type="protein sequence ID" value="KAG8536537.1"/>
    <property type="molecule type" value="Genomic_DNA"/>
</dbReference>
<sequence length="104" mass="11542">MCRQMREARPGATHKQCQPGRRRRRRRRRDTAAAAAAGEEESLGWSCRQPPVTDAAGGRAPLLSHITTQHPKPPHPKYIIPNTRSNPCTLSMGDVNPPLKTTQV</sequence>
<name>A0AAV6YMW5_ENGPU</name>
<proteinExistence type="predicted"/>
<protein>
    <submittedName>
        <fullName evidence="2">Uncharacterized protein</fullName>
    </submittedName>
</protein>
<evidence type="ECO:0000313" key="3">
    <source>
        <dbReference type="Proteomes" id="UP000824782"/>
    </source>
</evidence>
<reference evidence="2" key="1">
    <citation type="thesis" date="2020" institute="ProQuest LLC" country="789 East Eisenhower Parkway, Ann Arbor, MI, USA">
        <title>Comparative Genomics and Chromosome Evolution.</title>
        <authorList>
            <person name="Mudd A.B."/>
        </authorList>
    </citation>
    <scope>NUCLEOTIDE SEQUENCE</scope>
    <source>
        <strain evidence="2">237g6f4</strain>
        <tissue evidence="2">Blood</tissue>
    </source>
</reference>
<organism evidence="2 3">
    <name type="scientific">Engystomops pustulosus</name>
    <name type="common">Tungara frog</name>
    <name type="synonym">Physalaemus pustulosus</name>
    <dbReference type="NCBI Taxonomy" id="76066"/>
    <lineage>
        <taxon>Eukaryota</taxon>
        <taxon>Metazoa</taxon>
        <taxon>Chordata</taxon>
        <taxon>Craniata</taxon>
        <taxon>Vertebrata</taxon>
        <taxon>Euteleostomi</taxon>
        <taxon>Amphibia</taxon>
        <taxon>Batrachia</taxon>
        <taxon>Anura</taxon>
        <taxon>Neobatrachia</taxon>
        <taxon>Hyloidea</taxon>
        <taxon>Leptodactylidae</taxon>
        <taxon>Leiuperinae</taxon>
        <taxon>Engystomops</taxon>
    </lineage>
</organism>
<evidence type="ECO:0000313" key="2">
    <source>
        <dbReference type="EMBL" id="KAG8536537.1"/>
    </source>
</evidence>
<keyword evidence="3" id="KW-1185">Reference proteome</keyword>
<feature type="region of interest" description="Disordered" evidence="1">
    <location>
        <begin position="1"/>
        <end position="104"/>
    </location>
</feature>
<gene>
    <name evidence="2" type="ORF">GDO81_026148</name>
</gene>
<dbReference type="Proteomes" id="UP000824782">
    <property type="component" value="Unassembled WGS sequence"/>
</dbReference>
<dbReference type="AlphaFoldDB" id="A0AAV6YMW5"/>